<evidence type="ECO:0000256" key="5">
    <source>
        <dbReference type="ARBA" id="ARBA00022737"/>
    </source>
</evidence>
<feature type="repeat" description="Solcar" evidence="8">
    <location>
        <begin position="267"/>
        <end position="357"/>
    </location>
</feature>
<feature type="transmembrane region" description="Helical" evidence="11">
    <location>
        <begin position="44"/>
        <end position="68"/>
    </location>
</feature>
<dbReference type="InterPro" id="IPR018108">
    <property type="entry name" value="MCP_transmembrane"/>
</dbReference>
<protein>
    <submittedName>
        <fullName evidence="12">Mitochondrial carrier</fullName>
    </submittedName>
</protein>
<evidence type="ECO:0000256" key="10">
    <source>
        <dbReference type="SAM" id="MobiDB-lite"/>
    </source>
</evidence>
<evidence type="ECO:0000256" key="6">
    <source>
        <dbReference type="ARBA" id="ARBA00022989"/>
    </source>
</evidence>
<keyword evidence="3 9" id="KW-0813">Transport</keyword>
<dbReference type="GeneID" id="37015414"/>
<evidence type="ECO:0000256" key="2">
    <source>
        <dbReference type="ARBA" id="ARBA00006375"/>
    </source>
</evidence>
<gene>
    <name evidence="12" type="ORF">BCV69DRAFT_289843</name>
</gene>
<dbReference type="GO" id="GO:0016020">
    <property type="term" value="C:membrane"/>
    <property type="evidence" value="ECO:0007669"/>
    <property type="project" value="UniProtKB-SubCell"/>
</dbReference>
<dbReference type="InterPro" id="IPR023395">
    <property type="entry name" value="MCP_dom_sf"/>
</dbReference>
<reference evidence="12 13" key="1">
    <citation type="journal article" date="2018" name="Mol. Biol. Evol.">
        <title>Broad Genomic Sampling Reveals a Smut Pathogenic Ancestry of the Fungal Clade Ustilaginomycotina.</title>
        <authorList>
            <person name="Kijpornyongpan T."/>
            <person name="Mondo S.J."/>
            <person name="Barry K."/>
            <person name="Sandor L."/>
            <person name="Lee J."/>
            <person name="Lipzen A."/>
            <person name="Pangilinan J."/>
            <person name="LaButti K."/>
            <person name="Hainaut M."/>
            <person name="Henrissat B."/>
            <person name="Grigoriev I.V."/>
            <person name="Spatafora J.W."/>
            <person name="Aime M.C."/>
        </authorList>
    </citation>
    <scope>NUCLEOTIDE SEQUENCE [LARGE SCALE GENOMIC DNA]</scope>
    <source>
        <strain evidence="12 13">MCA 4718</strain>
    </source>
</reference>
<dbReference type="Pfam" id="PF00153">
    <property type="entry name" value="Mito_carr"/>
    <property type="match status" value="2"/>
</dbReference>
<dbReference type="AlphaFoldDB" id="A0A316UFL3"/>
<dbReference type="Proteomes" id="UP000245942">
    <property type="component" value="Unassembled WGS sequence"/>
</dbReference>
<organism evidence="12 13">
    <name type="scientific">Pseudomicrostroma glucosiphilum</name>
    <dbReference type="NCBI Taxonomy" id="1684307"/>
    <lineage>
        <taxon>Eukaryota</taxon>
        <taxon>Fungi</taxon>
        <taxon>Dikarya</taxon>
        <taxon>Basidiomycota</taxon>
        <taxon>Ustilaginomycotina</taxon>
        <taxon>Exobasidiomycetes</taxon>
        <taxon>Microstromatales</taxon>
        <taxon>Microstromatales incertae sedis</taxon>
        <taxon>Pseudomicrostroma</taxon>
    </lineage>
</organism>
<dbReference type="PROSITE" id="PS50920">
    <property type="entry name" value="SOLCAR"/>
    <property type="match status" value="2"/>
</dbReference>
<evidence type="ECO:0000313" key="13">
    <source>
        <dbReference type="Proteomes" id="UP000245942"/>
    </source>
</evidence>
<dbReference type="RefSeq" id="XP_025349085.1">
    <property type="nucleotide sequence ID" value="XM_025493680.1"/>
</dbReference>
<feature type="repeat" description="Solcar" evidence="8">
    <location>
        <begin position="1"/>
        <end position="77"/>
    </location>
</feature>
<evidence type="ECO:0000256" key="4">
    <source>
        <dbReference type="ARBA" id="ARBA00022692"/>
    </source>
</evidence>
<feature type="region of interest" description="Disordered" evidence="10">
    <location>
        <begin position="114"/>
        <end position="146"/>
    </location>
</feature>
<keyword evidence="4 8" id="KW-0812">Transmembrane</keyword>
<feature type="region of interest" description="Disordered" evidence="10">
    <location>
        <begin position="229"/>
        <end position="261"/>
    </location>
</feature>
<feature type="transmembrane region" description="Helical" evidence="11">
    <location>
        <begin position="6"/>
        <end position="23"/>
    </location>
</feature>
<proteinExistence type="inferred from homology"/>
<evidence type="ECO:0000256" key="7">
    <source>
        <dbReference type="ARBA" id="ARBA00023136"/>
    </source>
</evidence>
<evidence type="ECO:0000256" key="1">
    <source>
        <dbReference type="ARBA" id="ARBA00004141"/>
    </source>
</evidence>
<dbReference type="PANTHER" id="PTHR45667">
    <property type="entry name" value="S-ADENOSYLMETHIONINE MITOCHONDRIAL CARRIER PROTEIN"/>
    <property type="match status" value="1"/>
</dbReference>
<feature type="compositionally biased region" description="Gly residues" evidence="10">
    <location>
        <begin position="128"/>
        <end position="140"/>
    </location>
</feature>
<dbReference type="Gene3D" id="1.50.40.10">
    <property type="entry name" value="Mitochondrial carrier domain"/>
    <property type="match status" value="2"/>
</dbReference>
<evidence type="ECO:0000256" key="8">
    <source>
        <dbReference type="PROSITE-ProRule" id="PRU00282"/>
    </source>
</evidence>
<evidence type="ECO:0000313" key="12">
    <source>
        <dbReference type="EMBL" id="PWN21925.1"/>
    </source>
</evidence>
<comment type="similarity">
    <text evidence="2 9">Belongs to the mitochondrial carrier (TC 2.A.29) family.</text>
</comment>
<dbReference type="SUPFAM" id="SSF103506">
    <property type="entry name" value="Mitochondrial carrier"/>
    <property type="match status" value="1"/>
</dbReference>
<accession>A0A316UFL3</accession>
<comment type="subcellular location">
    <subcellularLocation>
        <location evidence="1">Membrane</location>
        <topology evidence="1">Multi-pass membrane protein</topology>
    </subcellularLocation>
</comment>
<keyword evidence="7 8" id="KW-0472">Membrane</keyword>
<sequence>MDYSTVVAGALAALSVDLLIFPLDSIKTRLQVPDVAQRFPTRAALFTGLYHGVGPVVIATLPAAAIFFTAYESAKSSLAPHLPAGPAVHLAASGLAELAACAVLTPAEIIKQRAQVRPNDAPKAKAGAGSGSGSGQGPKGGAAAAVKDSVVKSQKEMLKTAQEGAKQVASAASTSTSSSSLGRTFVRGYLALAGRNLPFTAMQFPLYEHFRQDFSRRWDVKLGSDTDSGEVLLEDSSSSDSKGRRSNSTQSSSTSSGSKSVRQEIVNPGLVAASSASLAGSIAALLSTPIDNAKTRIMVAADSHDSRTPQSGTIKTMINIYTKEGFRSLWKGGALRSAWTALGAGIYLGSYESGRLWWKRRQRGIEEVQTS</sequence>
<keyword evidence="13" id="KW-1185">Reference proteome</keyword>
<dbReference type="OrthoDB" id="415315at2759"/>
<evidence type="ECO:0000256" key="9">
    <source>
        <dbReference type="RuleBase" id="RU000488"/>
    </source>
</evidence>
<keyword evidence="6 11" id="KW-1133">Transmembrane helix</keyword>
<evidence type="ECO:0000256" key="11">
    <source>
        <dbReference type="SAM" id="Phobius"/>
    </source>
</evidence>
<feature type="compositionally biased region" description="Low complexity" evidence="10">
    <location>
        <begin position="229"/>
        <end position="260"/>
    </location>
</feature>
<dbReference type="EMBL" id="KZ819324">
    <property type="protein sequence ID" value="PWN21925.1"/>
    <property type="molecule type" value="Genomic_DNA"/>
</dbReference>
<name>A0A316UFL3_9BASI</name>
<evidence type="ECO:0000256" key="3">
    <source>
        <dbReference type="ARBA" id="ARBA00022448"/>
    </source>
</evidence>
<keyword evidence="5" id="KW-0677">Repeat</keyword>